<reference evidence="12" key="1">
    <citation type="journal article" date="2014" name="Nat. Commun.">
        <title>The emerging biofuel crop Camelina sativa retains a highly undifferentiated hexaploid genome structure.</title>
        <authorList>
            <person name="Kagale S."/>
            <person name="Koh C."/>
            <person name="Nixon J."/>
            <person name="Bollina V."/>
            <person name="Clarke W.E."/>
            <person name="Tuteja R."/>
            <person name="Spillane C."/>
            <person name="Robinson S.J."/>
            <person name="Links M.G."/>
            <person name="Clarke C."/>
            <person name="Higgins E.E."/>
            <person name="Huebert T."/>
            <person name="Sharpe A.G."/>
            <person name="Parkin I.A."/>
        </authorList>
    </citation>
    <scope>NUCLEOTIDE SEQUENCE [LARGE SCALE GENOMIC DNA]</scope>
    <source>
        <strain evidence="12">cv. DH55</strain>
    </source>
</reference>
<evidence type="ECO:0000259" key="11">
    <source>
        <dbReference type="Pfam" id="PF08263"/>
    </source>
</evidence>
<dbReference type="InterPro" id="IPR032675">
    <property type="entry name" value="LRR_dom_sf"/>
</dbReference>
<evidence type="ECO:0000313" key="12">
    <source>
        <dbReference type="Proteomes" id="UP000694864"/>
    </source>
</evidence>
<feature type="chain" id="PRO_5046882863" evidence="10">
    <location>
        <begin position="24"/>
        <end position="947"/>
    </location>
</feature>
<dbReference type="InterPro" id="IPR001611">
    <property type="entry name" value="Leu-rich_rpt"/>
</dbReference>
<keyword evidence="6" id="KW-1133">Transmembrane helix</keyword>
<accession>A0ABM1Q7D5</accession>
<keyword evidence="3" id="KW-0433">Leucine-rich repeat</keyword>
<comment type="subcellular location">
    <subcellularLocation>
        <location evidence="1">Cell membrane</location>
        <topology evidence="1">Single-pass type I membrane protein</topology>
    </subcellularLocation>
</comment>
<dbReference type="Gene3D" id="3.80.10.10">
    <property type="entry name" value="Ribonuclease Inhibitor"/>
    <property type="match status" value="6"/>
</dbReference>
<evidence type="ECO:0000256" key="7">
    <source>
        <dbReference type="ARBA" id="ARBA00023136"/>
    </source>
</evidence>
<evidence type="ECO:0000256" key="4">
    <source>
        <dbReference type="ARBA" id="ARBA00022692"/>
    </source>
</evidence>
<dbReference type="InterPro" id="IPR013210">
    <property type="entry name" value="LRR_N_plant-typ"/>
</dbReference>
<feature type="signal peptide" evidence="10">
    <location>
        <begin position="1"/>
        <end position="23"/>
    </location>
</feature>
<dbReference type="SUPFAM" id="SSF52047">
    <property type="entry name" value="RNI-like"/>
    <property type="match status" value="1"/>
</dbReference>
<keyword evidence="10" id="KW-0732">Signal</keyword>
<evidence type="ECO:0000256" key="10">
    <source>
        <dbReference type="SAM" id="SignalP"/>
    </source>
</evidence>
<dbReference type="InterPro" id="IPR003591">
    <property type="entry name" value="Leu-rich_rpt_typical-subtyp"/>
</dbReference>
<dbReference type="RefSeq" id="XP_019082673.1">
    <property type="nucleotide sequence ID" value="XM_019227128.1"/>
</dbReference>
<keyword evidence="8" id="KW-0675">Receptor</keyword>
<gene>
    <name evidence="13" type="primary">LOC104702143</name>
</gene>
<evidence type="ECO:0000256" key="6">
    <source>
        <dbReference type="ARBA" id="ARBA00022989"/>
    </source>
</evidence>
<dbReference type="SMART" id="SM00369">
    <property type="entry name" value="LRR_TYP"/>
    <property type="match status" value="9"/>
</dbReference>
<dbReference type="PANTHER" id="PTHR48062">
    <property type="entry name" value="RECEPTOR-LIKE PROTEIN 14"/>
    <property type="match status" value="1"/>
</dbReference>
<dbReference type="PRINTS" id="PR00019">
    <property type="entry name" value="LEURICHRPT"/>
</dbReference>
<evidence type="ECO:0000256" key="5">
    <source>
        <dbReference type="ARBA" id="ARBA00022737"/>
    </source>
</evidence>
<evidence type="ECO:0000313" key="13">
    <source>
        <dbReference type="RefSeq" id="XP_019082673.1"/>
    </source>
</evidence>
<protein>
    <submittedName>
        <fullName evidence="13">LRR receptor-like serine/threonine-protein kinase GSO1</fullName>
    </submittedName>
</protein>
<dbReference type="Pfam" id="PF00560">
    <property type="entry name" value="LRR_1"/>
    <property type="match status" value="7"/>
</dbReference>
<evidence type="ECO:0000256" key="8">
    <source>
        <dbReference type="ARBA" id="ARBA00023170"/>
    </source>
</evidence>
<name>A0ABM1Q7D5_CAMSA</name>
<comment type="similarity">
    <text evidence="2">Belongs to the RLP family.</text>
</comment>
<feature type="domain" description="Leucine-rich repeat-containing N-terminal plant-type" evidence="11">
    <location>
        <begin position="30"/>
        <end position="74"/>
    </location>
</feature>
<organism evidence="12 13">
    <name type="scientific">Camelina sativa</name>
    <name type="common">False flax</name>
    <name type="synonym">Myagrum sativum</name>
    <dbReference type="NCBI Taxonomy" id="90675"/>
    <lineage>
        <taxon>Eukaryota</taxon>
        <taxon>Viridiplantae</taxon>
        <taxon>Streptophyta</taxon>
        <taxon>Embryophyta</taxon>
        <taxon>Tracheophyta</taxon>
        <taxon>Spermatophyta</taxon>
        <taxon>Magnoliopsida</taxon>
        <taxon>eudicotyledons</taxon>
        <taxon>Gunneridae</taxon>
        <taxon>Pentapetalae</taxon>
        <taxon>rosids</taxon>
        <taxon>malvids</taxon>
        <taxon>Brassicales</taxon>
        <taxon>Brassicaceae</taxon>
        <taxon>Camelineae</taxon>
        <taxon>Camelina</taxon>
    </lineage>
</organism>
<evidence type="ECO:0000256" key="1">
    <source>
        <dbReference type="ARBA" id="ARBA00004251"/>
    </source>
</evidence>
<reference evidence="13" key="2">
    <citation type="submission" date="2025-08" db="UniProtKB">
        <authorList>
            <consortium name="RefSeq"/>
        </authorList>
    </citation>
    <scope>IDENTIFICATION</scope>
    <source>
        <tissue evidence="13">Leaf</tissue>
    </source>
</reference>
<keyword evidence="5" id="KW-0677">Repeat</keyword>
<dbReference type="Pfam" id="PF08263">
    <property type="entry name" value="LRRNT_2"/>
    <property type="match status" value="1"/>
</dbReference>
<dbReference type="SUPFAM" id="SSF52058">
    <property type="entry name" value="L domain-like"/>
    <property type="match status" value="2"/>
</dbReference>
<dbReference type="PANTHER" id="PTHR48062:SF64">
    <property type="entry name" value="RECEPTOR-LIKE PROTEIN 13"/>
    <property type="match status" value="1"/>
</dbReference>
<dbReference type="InterPro" id="IPR051502">
    <property type="entry name" value="RLP_Defense_Trigger"/>
</dbReference>
<keyword evidence="12" id="KW-1185">Reference proteome</keyword>
<proteinExistence type="inferred from homology"/>
<evidence type="ECO:0000256" key="3">
    <source>
        <dbReference type="ARBA" id="ARBA00022614"/>
    </source>
</evidence>
<evidence type="ECO:0000256" key="2">
    <source>
        <dbReference type="ARBA" id="ARBA00009592"/>
    </source>
</evidence>
<keyword evidence="7" id="KW-0472">Membrane</keyword>
<dbReference type="Pfam" id="PF13855">
    <property type="entry name" value="LRR_8"/>
    <property type="match status" value="2"/>
</dbReference>
<dbReference type="GeneID" id="104702143"/>
<keyword evidence="4" id="KW-0812">Transmembrane</keyword>
<evidence type="ECO:0000256" key="9">
    <source>
        <dbReference type="ARBA" id="ARBA00023180"/>
    </source>
</evidence>
<dbReference type="Proteomes" id="UP000694864">
    <property type="component" value="Chromosome 7"/>
</dbReference>
<sequence length="947" mass="107076">MERKLFLCQYLIWVILLLGQLHGYKSCIEKERKALLELKEYLLRRTKEWEHDSVLMWTNDTKSDCCQWKGVECNRNSGRITEISFGIRYHIESSLLNLSLLHPFEELQSLNLSSSWFGYRGFTGLFDDVEGYKSLRRLRNLETLDLSFNEFNNNIFPFLNAATSLNTLFLRNNEMDGLFPVKELKDLTNLELLDLSGNTFNGSIPVRELSALTKLKALDLNNIEFSGSMKLQGKFAKKNLLFGKKIVLELRFNYVLKLLHLFNVGVCKLKDIEELDLSGNNLVGQFPLCITSLTGLRVLDLSSNNLTGKLPYTLGNIKSLEYLSLFDNNFEGVFSLGSLTNLSKLKVLKLSSTSNSLKRESDKSWKPKFQLSVISESSWKPKFQLSVISLETCNLEKVPHFLLNQKDLRHVDLSDNNIAGKFPYWLLENNTKLEVLLLRNNSFRSFQIPESDHNLLCLDVSVNEFDILLPQNIGWILPHLKYMNLANNGFQGHLPSSLGNMKELVFLDISHNNFYGKLPRSFLEGCYSLHMLKMSHNKLSGENILESANFTNISLLSMDNNQLTGKIGQGWRSSISLQLLDISNNKFSSVIPSWIGELPRLHTLLLSNNSLEGEIPLSLFNISVLLDLSANMLSGGIPSLISSRYPRILLLQGNNLSEAIPDTLLGNVKVLDLRYNRFSGNIPEFINTQIINILLLRGNHLSGQIPYQLCGLSSIQLLDLSNNKLNGSIPLCLSYTSSGFGIEDTFEDYFYDYDSEAFSAATFLIDFKSMIVKDQFMKEYETDIQTKIEFATKHRYDAYMGRNLKLLFGLDLSENELSGEIPLELGGLLKVQALNLSHNKLSGVIPESFSALKNVESLDLSFNSLQGRIPPQLTDLSSLAVFNVSYNNLSGVIPEGRQFNTFDTQSYLGNPLLCGRAIDISCNGNTFHEPENGIDAHDSTIDIESFY</sequence>
<keyword evidence="9" id="KW-0325">Glycoprotein</keyword>